<dbReference type="GO" id="GO:0004709">
    <property type="term" value="F:MAP kinase kinase kinase activity"/>
    <property type="evidence" value="ECO:0007669"/>
    <property type="project" value="UniProtKB-EC"/>
</dbReference>
<comment type="caution">
    <text evidence="17">The sequence shown here is derived from an EMBL/GenBank/DDBJ whole genome shotgun (WGS) entry which is preliminary data.</text>
</comment>
<feature type="compositionally biased region" description="Basic and acidic residues" evidence="15">
    <location>
        <begin position="654"/>
        <end position="668"/>
    </location>
</feature>
<dbReference type="SUPFAM" id="SSF56112">
    <property type="entry name" value="Protein kinase-like (PK-like)"/>
    <property type="match status" value="1"/>
</dbReference>
<proteinExistence type="inferred from homology"/>
<keyword evidence="9" id="KW-0832">Ubl conjugation</keyword>
<feature type="region of interest" description="Disordered" evidence="15">
    <location>
        <begin position="536"/>
        <end position="674"/>
    </location>
</feature>
<feature type="compositionally biased region" description="Polar residues" evidence="15">
    <location>
        <begin position="568"/>
        <end position="598"/>
    </location>
</feature>
<dbReference type="Gene3D" id="1.10.510.10">
    <property type="entry name" value="Transferase(Phosphotransferase) domain 1"/>
    <property type="match status" value="1"/>
</dbReference>
<organism evidence="17 18">
    <name type="scientific">Rubus argutus</name>
    <name type="common">Southern blackberry</name>
    <dbReference type="NCBI Taxonomy" id="59490"/>
    <lineage>
        <taxon>Eukaryota</taxon>
        <taxon>Viridiplantae</taxon>
        <taxon>Streptophyta</taxon>
        <taxon>Embryophyta</taxon>
        <taxon>Tracheophyta</taxon>
        <taxon>Spermatophyta</taxon>
        <taxon>Magnoliopsida</taxon>
        <taxon>eudicotyledons</taxon>
        <taxon>Gunneridae</taxon>
        <taxon>Pentapetalae</taxon>
        <taxon>rosids</taxon>
        <taxon>fabids</taxon>
        <taxon>Rosales</taxon>
        <taxon>Rosaceae</taxon>
        <taxon>Rosoideae</taxon>
        <taxon>Rosoideae incertae sedis</taxon>
        <taxon>Rubus</taxon>
    </lineage>
</organism>
<feature type="binding site" evidence="13">
    <location>
        <position position="91"/>
    </location>
    <ligand>
        <name>ATP</name>
        <dbReference type="ChEBI" id="CHEBI:30616"/>
    </ligand>
</feature>
<gene>
    <name evidence="17" type="ORF">M0R45_028390</name>
</gene>
<evidence type="ECO:0000313" key="17">
    <source>
        <dbReference type="EMBL" id="KAK9919814.1"/>
    </source>
</evidence>
<feature type="domain" description="Protein kinase" evidence="16">
    <location>
        <begin position="62"/>
        <end position="324"/>
    </location>
</feature>
<dbReference type="PANTHER" id="PTHR48016">
    <property type="entry name" value="MAP KINASE KINASE KINASE SSK2-RELATED-RELATED"/>
    <property type="match status" value="1"/>
</dbReference>
<dbReference type="InterPro" id="IPR000719">
    <property type="entry name" value="Prot_kinase_dom"/>
</dbReference>
<dbReference type="InterPro" id="IPR011009">
    <property type="entry name" value="Kinase-like_dom_sf"/>
</dbReference>
<dbReference type="CDD" id="cd06606">
    <property type="entry name" value="STKc_MAPKKK"/>
    <property type="match status" value="1"/>
</dbReference>
<evidence type="ECO:0000256" key="11">
    <source>
        <dbReference type="ARBA" id="ARBA00047559"/>
    </source>
</evidence>
<evidence type="ECO:0000256" key="9">
    <source>
        <dbReference type="ARBA" id="ARBA00022843"/>
    </source>
</evidence>
<evidence type="ECO:0000256" key="5">
    <source>
        <dbReference type="ARBA" id="ARBA00022679"/>
    </source>
</evidence>
<feature type="coiled-coil region" evidence="14">
    <location>
        <begin position="95"/>
        <end position="122"/>
    </location>
</feature>
<protein>
    <recommendedName>
        <fullName evidence="2">mitogen-activated protein kinase kinase kinase</fullName>
        <ecNumber evidence="2">2.7.11.25</ecNumber>
    </recommendedName>
</protein>
<keyword evidence="3" id="KW-1017">Isopeptide bond</keyword>
<keyword evidence="18" id="KW-1185">Reference proteome</keyword>
<evidence type="ECO:0000256" key="3">
    <source>
        <dbReference type="ARBA" id="ARBA00022499"/>
    </source>
</evidence>
<dbReference type="Pfam" id="PF00069">
    <property type="entry name" value="Pkinase"/>
    <property type="match status" value="1"/>
</dbReference>
<sequence length="674" mass="74370">MQDIFGSVRRSLVFRAPPDNEESPATLVDKISASIRKSRVFSKPSPPPLPSIPKDTAPPIRWRKGELIGCGAFGRVYMGMNLGSGELLAVKQVLIAVNSASKEKAQAHIKELEEEVKLLKNLSHPNIVRYLGTVREEETLNILLEFVPGGSISSLLGKFGSFPEAVIRTYTKQLLLGLEYLHKNGIMHRDIKGANILVDNKGCIKLADFGASKQVVELATISGAKSMKGTPYWMAPEVIRQTGHSFSADIWSVGCTVIEMATGKPPWSEQYQEVAALFHIGTTKSHPPIPEHISFEAKDFLLKCLQKEPNVRPTASELLQHPFVTGQHVESHPVLCPSIMEDSDIPSPSYSSNLQTFEMSTCPDSSDMCNLGSLHCSTINPDKLLESTHIWGRNSSDDDMCQIDDKDDIMVDDVKLNSSLPDDLKSFNPMCEPTDEMRSKFRGSSETQQNGMNLDTSHQIDIPAVCSGTVGAGEKDFSFPCGRSFSEDDEELTESKITAFLDEKALELKKLQTPLYEEFYNSMNVVCSPSFVDKSPDETTRYLKLPPKSRSPKRSPIGTPSAVADALSTGSPGSSGRRVSNIGNASDQNAKDMSSPPQSDWKGLGVDAQQEPGSPSTHSMSFSERQRKWKEELDQELERKREMMRQAGVGKTSSPKDRSINRQRERTRFASPGK</sequence>
<feature type="compositionally biased region" description="Polar residues" evidence="15">
    <location>
        <begin position="611"/>
        <end position="623"/>
    </location>
</feature>
<keyword evidence="10 14" id="KW-0175">Coiled coil</keyword>
<evidence type="ECO:0000256" key="6">
    <source>
        <dbReference type="ARBA" id="ARBA00022741"/>
    </source>
</evidence>
<dbReference type="PROSITE" id="PS00107">
    <property type="entry name" value="PROTEIN_KINASE_ATP"/>
    <property type="match status" value="1"/>
</dbReference>
<dbReference type="PROSITE" id="PS50011">
    <property type="entry name" value="PROTEIN_KINASE_DOM"/>
    <property type="match status" value="1"/>
</dbReference>
<dbReference type="PANTHER" id="PTHR48016:SF51">
    <property type="entry name" value="PROTEIN KINASE DOMAIN-CONTAINING PROTEIN"/>
    <property type="match status" value="1"/>
</dbReference>
<dbReference type="AlphaFoldDB" id="A0AAW1W8L8"/>
<feature type="compositionally biased region" description="Basic and acidic residues" evidence="15">
    <location>
        <begin position="624"/>
        <end position="644"/>
    </location>
</feature>
<comment type="catalytic activity">
    <reaction evidence="11">
        <text>L-threonyl-[protein] + ATP = O-phospho-L-threonyl-[protein] + ADP + H(+)</text>
        <dbReference type="Rhea" id="RHEA:46608"/>
        <dbReference type="Rhea" id="RHEA-COMP:11060"/>
        <dbReference type="Rhea" id="RHEA-COMP:11605"/>
        <dbReference type="ChEBI" id="CHEBI:15378"/>
        <dbReference type="ChEBI" id="CHEBI:30013"/>
        <dbReference type="ChEBI" id="CHEBI:30616"/>
        <dbReference type="ChEBI" id="CHEBI:61977"/>
        <dbReference type="ChEBI" id="CHEBI:456216"/>
        <dbReference type="EC" id="2.7.11.25"/>
    </reaction>
</comment>
<keyword evidence="8 13" id="KW-0067">ATP-binding</keyword>
<evidence type="ECO:0000256" key="14">
    <source>
        <dbReference type="SAM" id="Coils"/>
    </source>
</evidence>
<dbReference type="InterPro" id="IPR008271">
    <property type="entry name" value="Ser/Thr_kinase_AS"/>
</dbReference>
<evidence type="ECO:0000256" key="1">
    <source>
        <dbReference type="ARBA" id="ARBA00006529"/>
    </source>
</evidence>
<keyword evidence="4" id="KW-0723">Serine/threonine-protein kinase</keyword>
<evidence type="ECO:0000256" key="10">
    <source>
        <dbReference type="ARBA" id="ARBA00023054"/>
    </source>
</evidence>
<keyword evidence="5" id="KW-0808">Transferase</keyword>
<evidence type="ECO:0000256" key="13">
    <source>
        <dbReference type="PROSITE-ProRule" id="PRU10141"/>
    </source>
</evidence>
<comment type="catalytic activity">
    <reaction evidence="12">
        <text>L-seryl-[protein] + ATP = O-phospho-L-seryl-[protein] + ADP + H(+)</text>
        <dbReference type="Rhea" id="RHEA:17989"/>
        <dbReference type="Rhea" id="RHEA-COMP:9863"/>
        <dbReference type="Rhea" id="RHEA-COMP:11604"/>
        <dbReference type="ChEBI" id="CHEBI:15378"/>
        <dbReference type="ChEBI" id="CHEBI:29999"/>
        <dbReference type="ChEBI" id="CHEBI:30616"/>
        <dbReference type="ChEBI" id="CHEBI:83421"/>
        <dbReference type="ChEBI" id="CHEBI:456216"/>
        <dbReference type="EC" id="2.7.11.25"/>
    </reaction>
</comment>
<evidence type="ECO:0000256" key="8">
    <source>
        <dbReference type="ARBA" id="ARBA00022840"/>
    </source>
</evidence>
<dbReference type="Proteomes" id="UP001457282">
    <property type="component" value="Unassembled WGS sequence"/>
</dbReference>
<evidence type="ECO:0000256" key="7">
    <source>
        <dbReference type="ARBA" id="ARBA00022777"/>
    </source>
</evidence>
<dbReference type="EC" id="2.7.11.25" evidence="2"/>
<dbReference type="PROSITE" id="PS00108">
    <property type="entry name" value="PROTEIN_KINASE_ST"/>
    <property type="match status" value="1"/>
</dbReference>
<name>A0AAW1W8L8_RUBAR</name>
<evidence type="ECO:0000256" key="12">
    <source>
        <dbReference type="ARBA" id="ARBA00048329"/>
    </source>
</evidence>
<dbReference type="InterPro" id="IPR050538">
    <property type="entry name" value="MAP_kinase_kinase_kinase"/>
</dbReference>
<accession>A0AAW1W8L8</accession>
<comment type="similarity">
    <text evidence="1">Belongs to the protein kinase superfamily. STE Ser/Thr protein kinase family. MAP kinase kinase kinase subfamily.</text>
</comment>
<dbReference type="FunFam" id="1.10.510.10:FF:000382">
    <property type="entry name" value="Mitogen-activated protein kinase kinase kinase 2"/>
    <property type="match status" value="1"/>
</dbReference>
<dbReference type="FunFam" id="3.30.200.20:FF:000387">
    <property type="entry name" value="Serine/threonine-protein kinase STE11"/>
    <property type="match status" value="1"/>
</dbReference>
<evidence type="ECO:0000259" key="16">
    <source>
        <dbReference type="PROSITE" id="PS50011"/>
    </source>
</evidence>
<evidence type="ECO:0000256" key="2">
    <source>
        <dbReference type="ARBA" id="ARBA00012406"/>
    </source>
</evidence>
<dbReference type="GO" id="GO:0005737">
    <property type="term" value="C:cytoplasm"/>
    <property type="evidence" value="ECO:0007669"/>
    <property type="project" value="TreeGrafter"/>
</dbReference>
<dbReference type="SMART" id="SM00220">
    <property type="entry name" value="S_TKc"/>
    <property type="match status" value="1"/>
</dbReference>
<keyword evidence="7" id="KW-0418">Kinase</keyword>
<dbReference type="GO" id="GO:0005524">
    <property type="term" value="F:ATP binding"/>
    <property type="evidence" value="ECO:0007669"/>
    <property type="project" value="UniProtKB-UniRule"/>
</dbReference>
<reference evidence="17 18" key="1">
    <citation type="journal article" date="2023" name="G3 (Bethesda)">
        <title>A chromosome-length genome assembly and annotation of blackberry (Rubus argutus, cv. 'Hillquist').</title>
        <authorList>
            <person name="Bruna T."/>
            <person name="Aryal R."/>
            <person name="Dudchenko O."/>
            <person name="Sargent D.J."/>
            <person name="Mead D."/>
            <person name="Buti M."/>
            <person name="Cavallini A."/>
            <person name="Hytonen T."/>
            <person name="Andres J."/>
            <person name="Pham M."/>
            <person name="Weisz D."/>
            <person name="Mascagni F."/>
            <person name="Usai G."/>
            <person name="Natali L."/>
            <person name="Bassil N."/>
            <person name="Fernandez G.E."/>
            <person name="Lomsadze A."/>
            <person name="Armour M."/>
            <person name="Olukolu B."/>
            <person name="Poorten T."/>
            <person name="Britton C."/>
            <person name="Davik J."/>
            <person name="Ashrafi H."/>
            <person name="Aiden E.L."/>
            <person name="Borodovsky M."/>
            <person name="Worthington M."/>
        </authorList>
    </citation>
    <scope>NUCLEOTIDE SEQUENCE [LARGE SCALE GENOMIC DNA]</scope>
    <source>
        <strain evidence="17">PI 553951</strain>
    </source>
</reference>
<dbReference type="InterPro" id="IPR017441">
    <property type="entry name" value="Protein_kinase_ATP_BS"/>
</dbReference>
<dbReference type="EMBL" id="JBEDUW010000006">
    <property type="protein sequence ID" value="KAK9919814.1"/>
    <property type="molecule type" value="Genomic_DNA"/>
</dbReference>
<evidence type="ECO:0000256" key="15">
    <source>
        <dbReference type="SAM" id="MobiDB-lite"/>
    </source>
</evidence>
<keyword evidence="6 13" id="KW-0547">Nucleotide-binding</keyword>
<evidence type="ECO:0000313" key="18">
    <source>
        <dbReference type="Proteomes" id="UP001457282"/>
    </source>
</evidence>
<evidence type="ECO:0000256" key="4">
    <source>
        <dbReference type="ARBA" id="ARBA00022527"/>
    </source>
</evidence>